<evidence type="ECO:0000313" key="2">
    <source>
        <dbReference type="EMBL" id="GII20409.1"/>
    </source>
</evidence>
<organism evidence="2 3">
    <name type="scientific">Planosporangium mesophilum</name>
    <dbReference type="NCBI Taxonomy" id="689768"/>
    <lineage>
        <taxon>Bacteria</taxon>
        <taxon>Bacillati</taxon>
        <taxon>Actinomycetota</taxon>
        <taxon>Actinomycetes</taxon>
        <taxon>Micromonosporales</taxon>
        <taxon>Micromonosporaceae</taxon>
        <taxon>Planosporangium</taxon>
    </lineage>
</organism>
<dbReference type="AlphaFoldDB" id="A0A8J3T5R7"/>
<comment type="caution">
    <text evidence="2">The sequence shown here is derived from an EMBL/GenBank/DDBJ whole genome shotgun (WGS) entry which is preliminary data.</text>
</comment>
<keyword evidence="3" id="KW-1185">Reference proteome</keyword>
<accession>A0A8J3T5R7</accession>
<keyword evidence="1" id="KW-1133">Transmembrane helix</keyword>
<dbReference type="EMBL" id="BOON01000001">
    <property type="protein sequence ID" value="GII20409.1"/>
    <property type="molecule type" value="Genomic_DNA"/>
</dbReference>
<dbReference type="RefSeq" id="WP_168113279.1">
    <property type="nucleotide sequence ID" value="NZ_BOON01000001.1"/>
</dbReference>
<keyword evidence="1" id="KW-0812">Transmembrane</keyword>
<sequence>MLQVLPHMAREAPPEYVAFVARHLTPLRHDAARVVGDERDADLLYPDVLTDVAARWGRLELSRTLLRRPGAADEYLQQAFQRRSERWRSAVEFEPLVEIWVSTSDVIDWPNAPASPETPADPTVPPARSNAATRLAPYLRPKARIEVGPVAEAAVAWWHAYEAHRHRVHIAWLVVGVVLLLFALRYSLGVGAWGE</sequence>
<feature type="transmembrane region" description="Helical" evidence="1">
    <location>
        <begin position="170"/>
        <end position="188"/>
    </location>
</feature>
<keyword evidence="1" id="KW-0472">Membrane</keyword>
<gene>
    <name evidence="2" type="ORF">Pme01_00060</name>
</gene>
<evidence type="ECO:0000313" key="3">
    <source>
        <dbReference type="Proteomes" id="UP000599074"/>
    </source>
</evidence>
<dbReference type="Proteomes" id="UP000599074">
    <property type="component" value="Unassembled WGS sequence"/>
</dbReference>
<name>A0A8J3T5R7_9ACTN</name>
<evidence type="ECO:0000256" key="1">
    <source>
        <dbReference type="SAM" id="Phobius"/>
    </source>
</evidence>
<reference evidence="2" key="1">
    <citation type="submission" date="2021-01" db="EMBL/GenBank/DDBJ databases">
        <title>Whole genome shotgun sequence of Planosporangium mesophilum NBRC 109066.</title>
        <authorList>
            <person name="Komaki H."/>
            <person name="Tamura T."/>
        </authorList>
    </citation>
    <scope>NUCLEOTIDE SEQUENCE</scope>
    <source>
        <strain evidence="2">NBRC 109066</strain>
    </source>
</reference>
<protein>
    <submittedName>
        <fullName evidence="2">Uncharacterized protein</fullName>
    </submittedName>
</protein>
<proteinExistence type="predicted"/>